<feature type="region of interest" description="Disordered" evidence="5">
    <location>
        <begin position="33"/>
        <end position="53"/>
    </location>
</feature>
<comment type="caution">
    <text evidence="6">The sequence shown here is derived from an EMBL/GenBank/DDBJ whole genome shotgun (WGS) entry which is preliminary data.</text>
</comment>
<dbReference type="InterPro" id="IPR034704">
    <property type="entry name" value="Ribosomal_bL28/bL31-like_sf"/>
</dbReference>
<dbReference type="Gene3D" id="2.30.170.40">
    <property type="entry name" value="Ribosomal protein L28/L24"/>
    <property type="match status" value="1"/>
</dbReference>
<dbReference type="GO" id="GO:0005762">
    <property type="term" value="C:mitochondrial large ribosomal subunit"/>
    <property type="evidence" value="ECO:0007669"/>
    <property type="project" value="TreeGrafter"/>
</dbReference>
<organism evidence="6 7">
    <name type="scientific">Carpinus fangiana</name>
    <dbReference type="NCBI Taxonomy" id="176857"/>
    <lineage>
        <taxon>Eukaryota</taxon>
        <taxon>Viridiplantae</taxon>
        <taxon>Streptophyta</taxon>
        <taxon>Embryophyta</taxon>
        <taxon>Tracheophyta</taxon>
        <taxon>Spermatophyta</taxon>
        <taxon>Magnoliopsida</taxon>
        <taxon>eudicotyledons</taxon>
        <taxon>Gunneridae</taxon>
        <taxon>Pentapetalae</taxon>
        <taxon>rosids</taxon>
        <taxon>fabids</taxon>
        <taxon>Fagales</taxon>
        <taxon>Betulaceae</taxon>
        <taxon>Carpinus</taxon>
    </lineage>
</organism>
<evidence type="ECO:0000256" key="2">
    <source>
        <dbReference type="ARBA" id="ARBA00022980"/>
    </source>
</evidence>
<dbReference type="EMBL" id="VIBQ01000013">
    <property type="protein sequence ID" value="KAB8345972.1"/>
    <property type="molecule type" value="Genomic_DNA"/>
</dbReference>
<keyword evidence="2" id="KW-0689">Ribosomal protein</keyword>
<evidence type="ECO:0000256" key="1">
    <source>
        <dbReference type="ARBA" id="ARBA00008760"/>
    </source>
</evidence>
<dbReference type="Proteomes" id="UP000327013">
    <property type="component" value="Unassembled WGS sequence"/>
</dbReference>
<dbReference type="InterPro" id="IPR037147">
    <property type="entry name" value="Ribosomal_bL28_sf"/>
</dbReference>
<dbReference type="FunFam" id="2.30.170.40:FF:000003">
    <property type="entry name" value="54S ribosomal protein L24"/>
    <property type="match status" value="1"/>
</dbReference>
<evidence type="ECO:0000256" key="3">
    <source>
        <dbReference type="ARBA" id="ARBA00023274"/>
    </source>
</evidence>
<dbReference type="Pfam" id="PF00830">
    <property type="entry name" value="Ribosomal_L28"/>
    <property type="match status" value="1"/>
</dbReference>
<gene>
    <name evidence="6" type="ORF">FH972_023024</name>
</gene>
<dbReference type="GO" id="GO:0003735">
    <property type="term" value="F:structural constituent of ribosome"/>
    <property type="evidence" value="ECO:0007669"/>
    <property type="project" value="InterPro"/>
</dbReference>
<feature type="compositionally biased region" description="Polar residues" evidence="5">
    <location>
        <begin position="33"/>
        <end position="45"/>
    </location>
</feature>
<dbReference type="HAMAP" id="MF_00373">
    <property type="entry name" value="Ribosomal_bL28"/>
    <property type="match status" value="1"/>
</dbReference>
<dbReference type="PANTHER" id="PTHR13528:SF2">
    <property type="entry name" value="LARGE RIBOSOMAL SUBUNIT PROTEIN BL28M"/>
    <property type="match status" value="1"/>
</dbReference>
<keyword evidence="7" id="KW-1185">Reference proteome</keyword>
<accession>A0A5N6KUA0</accession>
<evidence type="ECO:0000313" key="7">
    <source>
        <dbReference type="Proteomes" id="UP000327013"/>
    </source>
</evidence>
<dbReference type="AlphaFoldDB" id="A0A5N6KUA0"/>
<dbReference type="PANTHER" id="PTHR13528">
    <property type="entry name" value="39S RIBOSOMAL PROTEIN L28, MITOCHONDRIAL"/>
    <property type="match status" value="1"/>
</dbReference>
<keyword evidence="3" id="KW-0687">Ribonucleoprotein</keyword>
<sequence length="235" mass="25863">MAAPSLCPRALFRTPSHTTSTLLTFSRPFTSTSCKAARPQKTNPDSLLPATAPPPPPYPFSRRLWYKQADGGLYGGATIQFGNNVSERNEIKTRRVWRPNTQFKHLYSVALGRTLRLRVAARVLRTIDKVGGLDNYLLGTSAQRVKELGEEGWRLRWAVLHSPAVQARMAESAALRQMVQGVGEGGWSAEELAAEEGEDAGFELLGEEGGVGEQAVEEVKEEESFLKETQASHAR</sequence>
<comment type="similarity">
    <text evidence="1">Belongs to the bacterial ribosomal protein bL28 family.</text>
</comment>
<dbReference type="InterPro" id="IPR026569">
    <property type="entry name" value="Ribosomal_bL28"/>
</dbReference>
<evidence type="ECO:0000256" key="4">
    <source>
        <dbReference type="ARBA" id="ARBA00035269"/>
    </source>
</evidence>
<dbReference type="OrthoDB" id="361870at2759"/>
<protein>
    <recommendedName>
        <fullName evidence="4">Large ribosomal subunit protein bL28m</fullName>
    </recommendedName>
</protein>
<name>A0A5N6KUA0_9ROSI</name>
<evidence type="ECO:0000313" key="6">
    <source>
        <dbReference type="EMBL" id="KAB8345972.1"/>
    </source>
</evidence>
<reference evidence="6 7" key="1">
    <citation type="submission" date="2019-06" db="EMBL/GenBank/DDBJ databases">
        <title>A chromosomal-level reference genome of Carpinus fangiana (Coryloideae, Betulaceae).</title>
        <authorList>
            <person name="Yang X."/>
            <person name="Wang Z."/>
            <person name="Zhang L."/>
            <person name="Hao G."/>
            <person name="Liu J."/>
            <person name="Yang Y."/>
        </authorList>
    </citation>
    <scope>NUCLEOTIDE SEQUENCE [LARGE SCALE GENOMIC DNA]</scope>
    <source>
        <strain evidence="6">Cfa_2016G</strain>
        <tissue evidence="6">Leaf</tissue>
    </source>
</reference>
<dbReference type="SUPFAM" id="SSF143800">
    <property type="entry name" value="L28p-like"/>
    <property type="match status" value="1"/>
</dbReference>
<proteinExistence type="inferred from homology"/>
<evidence type="ECO:0000256" key="5">
    <source>
        <dbReference type="SAM" id="MobiDB-lite"/>
    </source>
</evidence>